<dbReference type="SUPFAM" id="SSF53955">
    <property type="entry name" value="Lysozyme-like"/>
    <property type="match status" value="1"/>
</dbReference>
<keyword evidence="2" id="KW-0732">Signal</keyword>
<evidence type="ECO:0000313" key="4">
    <source>
        <dbReference type="EMBL" id="GHH73330.1"/>
    </source>
</evidence>
<feature type="region of interest" description="Disordered" evidence="1">
    <location>
        <begin position="33"/>
        <end position="157"/>
    </location>
</feature>
<evidence type="ECO:0000313" key="5">
    <source>
        <dbReference type="Proteomes" id="UP000617734"/>
    </source>
</evidence>
<keyword evidence="5" id="KW-1185">Reference proteome</keyword>
<sequence length="334" mass="33050">MGGWFRMHTKSARRATVLVTTVALSGALLTACGHKSQGDASDAAAATPVAAGSTATASGSPSPTPTASESPSASPSASGSPSAKATTAAPSKSATAKPSATPTKAAAPQAAAPAPAPAPVAKPGPAAPPPPAPATTHVPPLQSSCKPSYPRPNDPKAAVGAALTAAAGQSRVLNLSNGGTDKMPPLPANLVKAIAWQESGWQSGILACDGGIGTMQVMPATVTWMNGKFAAKSDPETLEGNVQLGTQLLDWLVAYYGDSGFGGKYDLAPDPATGKTPLLDLVIAAYNAGAGNVHYNTVTDPVTNTTTGSLVIPNPSYVANVKALMASAPWNAAG</sequence>
<dbReference type="InterPro" id="IPR023346">
    <property type="entry name" value="Lysozyme-like_dom_sf"/>
</dbReference>
<dbReference type="PANTHER" id="PTHR37423">
    <property type="entry name" value="SOLUBLE LYTIC MUREIN TRANSGLYCOSYLASE-RELATED"/>
    <property type="match status" value="1"/>
</dbReference>
<dbReference type="AlphaFoldDB" id="A0A919KU71"/>
<evidence type="ECO:0000256" key="2">
    <source>
        <dbReference type="SAM" id="SignalP"/>
    </source>
</evidence>
<reference evidence="4" key="1">
    <citation type="journal article" date="2014" name="Int. J. Syst. Evol. Microbiol.">
        <title>Complete genome sequence of Corynebacterium casei LMG S-19264T (=DSM 44701T), isolated from a smear-ripened cheese.</title>
        <authorList>
            <consortium name="US DOE Joint Genome Institute (JGI-PGF)"/>
            <person name="Walter F."/>
            <person name="Albersmeier A."/>
            <person name="Kalinowski J."/>
            <person name="Ruckert C."/>
        </authorList>
    </citation>
    <scope>NUCLEOTIDE SEQUENCE</scope>
    <source>
        <strain evidence="4">JCM 4646</strain>
    </source>
</reference>
<protein>
    <recommendedName>
        <fullName evidence="3">Transglycosylase SLT domain-containing protein</fullName>
    </recommendedName>
</protein>
<dbReference type="InterPro" id="IPR008258">
    <property type="entry name" value="Transglycosylase_SLT_dom_1"/>
</dbReference>
<feature type="compositionally biased region" description="Pro residues" evidence="1">
    <location>
        <begin position="114"/>
        <end position="133"/>
    </location>
</feature>
<dbReference type="Pfam" id="PF01464">
    <property type="entry name" value="SLT"/>
    <property type="match status" value="1"/>
</dbReference>
<accession>A0A919KU71</accession>
<evidence type="ECO:0000259" key="3">
    <source>
        <dbReference type="Pfam" id="PF01464"/>
    </source>
</evidence>
<evidence type="ECO:0000256" key="1">
    <source>
        <dbReference type="SAM" id="MobiDB-lite"/>
    </source>
</evidence>
<comment type="caution">
    <text evidence="4">The sequence shown here is derived from an EMBL/GenBank/DDBJ whole genome shotgun (WGS) entry which is preliminary data.</text>
</comment>
<gene>
    <name evidence="4" type="ORF">GCM10018781_37410</name>
</gene>
<dbReference type="EMBL" id="BNBO01000019">
    <property type="protein sequence ID" value="GHH73330.1"/>
    <property type="molecule type" value="Genomic_DNA"/>
</dbReference>
<feature type="compositionally biased region" description="Low complexity" evidence="1">
    <location>
        <begin position="38"/>
        <end position="113"/>
    </location>
</feature>
<dbReference type="CDD" id="cd00254">
    <property type="entry name" value="LT-like"/>
    <property type="match status" value="1"/>
</dbReference>
<name>A0A919KU71_9ACTN</name>
<feature type="signal peptide" evidence="2">
    <location>
        <begin position="1"/>
        <end position="30"/>
    </location>
</feature>
<dbReference type="Proteomes" id="UP000617734">
    <property type="component" value="Unassembled WGS sequence"/>
</dbReference>
<feature type="domain" description="Transglycosylase SLT" evidence="3">
    <location>
        <begin position="183"/>
        <end position="294"/>
    </location>
</feature>
<feature type="chain" id="PRO_5039424464" description="Transglycosylase SLT domain-containing protein" evidence="2">
    <location>
        <begin position="31"/>
        <end position="334"/>
    </location>
</feature>
<reference evidence="4" key="2">
    <citation type="submission" date="2020-09" db="EMBL/GenBank/DDBJ databases">
        <authorList>
            <person name="Sun Q."/>
            <person name="Ohkuma M."/>
        </authorList>
    </citation>
    <scope>NUCLEOTIDE SEQUENCE</scope>
    <source>
        <strain evidence="4">JCM 4646</strain>
    </source>
</reference>
<organism evidence="4 5">
    <name type="scientific">Kitasatospora indigofera</name>
    <dbReference type="NCBI Taxonomy" id="67307"/>
    <lineage>
        <taxon>Bacteria</taxon>
        <taxon>Bacillati</taxon>
        <taxon>Actinomycetota</taxon>
        <taxon>Actinomycetes</taxon>
        <taxon>Kitasatosporales</taxon>
        <taxon>Streptomycetaceae</taxon>
        <taxon>Kitasatospora</taxon>
    </lineage>
</organism>
<dbReference type="Gene3D" id="1.10.530.10">
    <property type="match status" value="1"/>
</dbReference>
<proteinExistence type="predicted"/>
<dbReference type="PROSITE" id="PS51257">
    <property type="entry name" value="PROKAR_LIPOPROTEIN"/>
    <property type="match status" value="1"/>
</dbReference>
<dbReference type="PANTHER" id="PTHR37423:SF2">
    <property type="entry name" value="MEMBRANE-BOUND LYTIC MUREIN TRANSGLYCOSYLASE C"/>
    <property type="match status" value="1"/>
</dbReference>